<organism evidence="2 3">
    <name type="scientific">Lachnospira multipara</name>
    <dbReference type="NCBI Taxonomy" id="28051"/>
    <lineage>
        <taxon>Bacteria</taxon>
        <taxon>Bacillati</taxon>
        <taxon>Bacillota</taxon>
        <taxon>Clostridia</taxon>
        <taxon>Lachnospirales</taxon>
        <taxon>Lachnospiraceae</taxon>
        <taxon>Lachnospira</taxon>
    </lineage>
</organism>
<keyword evidence="3" id="KW-1185">Reference proteome</keyword>
<reference evidence="2 3" key="1">
    <citation type="submission" date="2016-10" db="EMBL/GenBank/DDBJ databases">
        <authorList>
            <person name="de Groot N.N."/>
        </authorList>
    </citation>
    <scope>NUCLEOTIDE SEQUENCE [LARGE SCALE GENOMIC DNA]</scope>
    <source>
        <strain evidence="2 3">D15d</strain>
    </source>
</reference>
<name>A0A1H5WY26_9FIRM</name>
<evidence type="ECO:0000313" key="3">
    <source>
        <dbReference type="Proteomes" id="UP000236726"/>
    </source>
</evidence>
<evidence type="ECO:0000313" key="2">
    <source>
        <dbReference type="EMBL" id="SEG04155.1"/>
    </source>
</evidence>
<keyword evidence="1" id="KW-1133">Transmembrane helix</keyword>
<dbReference type="Proteomes" id="UP000236726">
    <property type="component" value="Unassembled WGS sequence"/>
</dbReference>
<gene>
    <name evidence="2" type="ORF">SAMN05216537_11934</name>
</gene>
<evidence type="ECO:0000256" key="1">
    <source>
        <dbReference type="SAM" id="Phobius"/>
    </source>
</evidence>
<sequence length="65" mass="7585">MISFLLYALAAIVVAYVFIKTIIKLFWFYIMLVIIGILCCIYVKFFHEKPSTQVGCNIVQTQEYL</sequence>
<dbReference type="EMBL" id="FNUL01000019">
    <property type="protein sequence ID" value="SEG04155.1"/>
    <property type="molecule type" value="Genomic_DNA"/>
</dbReference>
<proteinExistence type="predicted"/>
<accession>A0A1H5WY26</accession>
<dbReference type="AlphaFoldDB" id="A0A1H5WY26"/>
<keyword evidence="1" id="KW-0812">Transmembrane</keyword>
<protein>
    <submittedName>
        <fullName evidence="2">Uncharacterized protein</fullName>
    </submittedName>
</protein>
<feature type="transmembrane region" description="Helical" evidence="1">
    <location>
        <begin position="25"/>
        <end position="43"/>
    </location>
</feature>
<keyword evidence="1" id="KW-0472">Membrane</keyword>